<evidence type="ECO:0000313" key="8">
    <source>
        <dbReference type="Proteomes" id="UP001459277"/>
    </source>
</evidence>
<keyword evidence="5" id="KW-1133">Transmembrane helix</keyword>
<dbReference type="GO" id="GO:0008270">
    <property type="term" value="F:zinc ion binding"/>
    <property type="evidence" value="ECO:0007669"/>
    <property type="project" value="UniProtKB-KW"/>
</dbReference>
<keyword evidence="4" id="KW-0862">Zinc</keyword>
<dbReference type="AlphaFoldDB" id="A0AAW2DRE2"/>
<evidence type="ECO:0000313" key="7">
    <source>
        <dbReference type="EMBL" id="KAL0011885.1"/>
    </source>
</evidence>
<keyword evidence="4" id="KW-0863">Zinc-finger</keyword>
<dbReference type="GO" id="GO:0043565">
    <property type="term" value="F:sequence-specific DNA binding"/>
    <property type="evidence" value="ECO:0007669"/>
    <property type="project" value="InterPro"/>
</dbReference>
<dbReference type="InterPro" id="IPR000679">
    <property type="entry name" value="Znf_GATA"/>
</dbReference>
<organism evidence="7 8">
    <name type="scientific">Lithocarpus litseifolius</name>
    <dbReference type="NCBI Taxonomy" id="425828"/>
    <lineage>
        <taxon>Eukaryota</taxon>
        <taxon>Viridiplantae</taxon>
        <taxon>Streptophyta</taxon>
        <taxon>Embryophyta</taxon>
        <taxon>Tracheophyta</taxon>
        <taxon>Spermatophyta</taxon>
        <taxon>Magnoliopsida</taxon>
        <taxon>eudicotyledons</taxon>
        <taxon>Gunneridae</taxon>
        <taxon>Pentapetalae</taxon>
        <taxon>rosids</taxon>
        <taxon>fabids</taxon>
        <taxon>Fagales</taxon>
        <taxon>Fagaceae</taxon>
        <taxon>Lithocarpus</taxon>
    </lineage>
</organism>
<sequence>MRGPRISHLFFTDDNLIFGRATVKECEEIQRVLQVYEASSGQQLNSNKTSLFFSHNTANGVRETIKTMFGAQVIKPHESYLGLPSLVGRSKRNTFAQLKQRVSNKLAGWKEKLLSNAGKEVLIKAVAQAVPSYTMSCFKLLDTLCDELTRMVRQFWWGQVKEEKKLAWMSWEKMCLPKEKGRMGFRDLKLFNMALLAKQGWRLQTNSSSLFYRVYKAKYFPKCNFLKATLGSQPSFAWRSILSGQAVVKRGVRWQVGDGEQIQVPTKVKHFAWKACRDILATRENLWKRNITKDNLCESCGKAPETVCHIFWFCDRAKEVWSSSKLILPFEISPSWKFIDVMWKLQKLSDECPGLVERTIMICWGIWKQRNMDRHGGSSQNGIAIVRSSLRILDEFQVANEKPQTTRESIAMEIKWCPPHLGSYKVNVDGAVFTKQKQVGIGVVIRDSAGEVIAALAISLLVLWVRWRLKPKLWRWGSNLHWM</sequence>
<feature type="transmembrane region" description="Helical" evidence="5">
    <location>
        <begin position="452"/>
        <end position="469"/>
    </location>
</feature>
<keyword evidence="5" id="KW-0812">Transmembrane</keyword>
<comment type="caution">
    <text evidence="7">The sequence shown here is derived from an EMBL/GenBank/DDBJ whole genome shotgun (WGS) entry which is preliminary data.</text>
</comment>
<evidence type="ECO:0000259" key="6">
    <source>
        <dbReference type="PROSITE" id="PS50114"/>
    </source>
</evidence>
<dbReference type="Proteomes" id="UP001459277">
    <property type="component" value="Unassembled WGS sequence"/>
</dbReference>
<evidence type="ECO:0000256" key="1">
    <source>
        <dbReference type="ARBA" id="ARBA00023015"/>
    </source>
</evidence>
<dbReference type="PROSITE" id="PS50114">
    <property type="entry name" value="GATA_ZN_FINGER_2"/>
    <property type="match status" value="1"/>
</dbReference>
<dbReference type="EMBL" id="JAZDWU010000002">
    <property type="protein sequence ID" value="KAL0011885.1"/>
    <property type="molecule type" value="Genomic_DNA"/>
</dbReference>
<evidence type="ECO:0000256" key="5">
    <source>
        <dbReference type="SAM" id="Phobius"/>
    </source>
</evidence>
<evidence type="ECO:0000256" key="2">
    <source>
        <dbReference type="ARBA" id="ARBA00023125"/>
    </source>
</evidence>
<dbReference type="PANTHER" id="PTHR33116:SF86">
    <property type="entry name" value="REVERSE TRANSCRIPTASE DOMAIN-CONTAINING PROTEIN"/>
    <property type="match status" value="1"/>
</dbReference>
<keyword evidence="4" id="KW-0479">Metal-binding</keyword>
<protein>
    <recommendedName>
        <fullName evidence="6">GATA-type domain-containing protein</fullName>
    </recommendedName>
</protein>
<keyword evidence="3" id="KW-0804">Transcription</keyword>
<proteinExistence type="predicted"/>
<reference evidence="7 8" key="1">
    <citation type="submission" date="2024-01" db="EMBL/GenBank/DDBJ databases">
        <title>A telomere-to-telomere, gap-free genome of sweet tea (Lithocarpus litseifolius).</title>
        <authorList>
            <person name="Zhou J."/>
        </authorList>
    </citation>
    <scope>NUCLEOTIDE SEQUENCE [LARGE SCALE GENOMIC DNA]</scope>
    <source>
        <strain evidence="7">Zhou-2022a</strain>
        <tissue evidence="7">Leaf</tissue>
    </source>
</reference>
<gene>
    <name evidence="7" type="ORF">SO802_006993</name>
</gene>
<feature type="domain" description="GATA-type" evidence="6">
    <location>
        <begin position="270"/>
        <end position="301"/>
    </location>
</feature>
<name>A0AAW2DRE2_9ROSI</name>
<dbReference type="GO" id="GO:0006355">
    <property type="term" value="P:regulation of DNA-templated transcription"/>
    <property type="evidence" value="ECO:0007669"/>
    <property type="project" value="InterPro"/>
</dbReference>
<dbReference type="InterPro" id="IPR026960">
    <property type="entry name" value="RVT-Znf"/>
</dbReference>
<keyword evidence="5" id="KW-0472">Membrane</keyword>
<evidence type="ECO:0000256" key="4">
    <source>
        <dbReference type="PROSITE-ProRule" id="PRU00094"/>
    </source>
</evidence>
<keyword evidence="2" id="KW-0238">DNA-binding</keyword>
<evidence type="ECO:0000256" key="3">
    <source>
        <dbReference type="ARBA" id="ARBA00023163"/>
    </source>
</evidence>
<accession>A0AAW2DRE2</accession>
<keyword evidence="8" id="KW-1185">Reference proteome</keyword>
<dbReference type="Pfam" id="PF13966">
    <property type="entry name" value="zf-RVT"/>
    <property type="match status" value="1"/>
</dbReference>
<keyword evidence="1" id="KW-0805">Transcription regulation</keyword>
<dbReference type="PANTHER" id="PTHR33116">
    <property type="entry name" value="REVERSE TRANSCRIPTASE ZINC-BINDING DOMAIN-CONTAINING PROTEIN-RELATED-RELATED"/>
    <property type="match status" value="1"/>
</dbReference>